<comment type="caution">
    <text evidence="6">The sequence shown here is derived from an EMBL/GenBank/DDBJ whole genome shotgun (WGS) entry which is preliminary data.</text>
</comment>
<organism evidence="6">
    <name type="scientific">Acidithiobacillus sulfuriphilus</name>
    <dbReference type="NCBI Taxonomy" id="1867749"/>
    <lineage>
        <taxon>Bacteria</taxon>
        <taxon>Pseudomonadati</taxon>
        <taxon>Pseudomonadota</taxon>
        <taxon>Acidithiobacillia</taxon>
        <taxon>Acidithiobacillales</taxon>
        <taxon>Acidithiobacillaceae</taxon>
        <taxon>Acidithiobacillus</taxon>
    </lineage>
</organism>
<dbReference type="InterPro" id="IPR039246">
    <property type="entry name" value="Flagellar_FlgA"/>
</dbReference>
<comment type="function">
    <text evidence="4">Involved in the assembly process of the P-ring formation. It may associate with FlgF on the rod constituting a structure essential for the P-ring assembly or may act as a modulator protein for the P-ring assembly.</text>
</comment>
<dbReference type="InterPro" id="IPR017585">
    <property type="entry name" value="SAF_FlgA"/>
</dbReference>
<dbReference type="GO" id="GO:0044780">
    <property type="term" value="P:bacterial-type flagellum assembly"/>
    <property type="evidence" value="ECO:0007669"/>
    <property type="project" value="InterPro"/>
</dbReference>
<reference evidence="6" key="1">
    <citation type="submission" date="2018-10" db="EMBL/GenBank/DDBJ databases">
        <title>Acidithiobacillus sulfuriphilus sp. nov.: an extremely acidophilic sulfur-oxidizing chemolithotroph isolated from a neutral pH environment.</title>
        <authorList>
            <person name="Falagan C."/>
            <person name="Moya-Beltran A."/>
            <person name="Quatrini R."/>
            <person name="Johnson D.B."/>
        </authorList>
    </citation>
    <scope>NUCLEOTIDE SEQUENCE [LARGE SCALE GENOMIC DNA]</scope>
    <source>
        <strain evidence="6">CJ-2</strain>
    </source>
</reference>
<dbReference type="EMBL" id="RIZI01000170">
    <property type="protein sequence ID" value="RNF61086.1"/>
    <property type="molecule type" value="Genomic_DNA"/>
</dbReference>
<dbReference type="PANTHER" id="PTHR36307:SF1">
    <property type="entry name" value="FLAGELLA BASAL BODY P-RING FORMATION PROTEIN FLGA"/>
    <property type="match status" value="1"/>
</dbReference>
<keyword evidence="6" id="KW-0282">Flagellum</keyword>
<comment type="similarity">
    <text evidence="4">Belongs to the FlgA family.</text>
</comment>
<dbReference type="CDD" id="cd11614">
    <property type="entry name" value="SAF_CpaB_FlgA_like"/>
    <property type="match status" value="1"/>
</dbReference>
<dbReference type="SMART" id="SM00858">
    <property type="entry name" value="SAF"/>
    <property type="match status" value="1"/>
</dbReference>
<name>A0A3M8QXT9_9PROT</name>
<dbReference type="NCBIfam" id="TIGR03170">
    <property type="entry name" value="flgA_cterm"/>
    <property type="match status" value="1"/>
</dbReference>
<keyword evidence="2 4" id="KW-0732">Signal</keyword>
<feature type="chain" id="PRO_5017851509" description="Flagella basal body P-ring formation protein FlgA" evidence="4">
    <location>
        <begin position="21"/>
        <end position="231"/>
    </location>
</feature>
<dbReference type="Gene3D" id="3.90.1210.10">
    <property type="entry name" value="Antifreeze-like/N-acetylneuraminic acid synthase C-terminal domain"/>
    <property type="match status" value="1"/>
</dbReference>
<dbReference type="InterPro" id="IPR041231">
    <property type="entry name" value="FlgA_N"/>
</dbReference>
<dbReference type="GO" id="GO:0042597">
    <property type="term" value="C:periplasmic space"/>
    <property type="evidence" value="ECO:0007669"/>
    <property type="project" value="UniProtKB-SubCell"/>
</dbReference>
<proteinExistence type="inferred from homology"/>
<dbReference type="InterPro" id="IPR013974">
    <property type="entry name" value="SAF"/>
</dbReference>
<evidence type="ECO:0000259" key="5">
    <source>
        <dbReference type="SMART" id="SM00858"/>
    </source>
</evidence>
<keyword evidence="3 4" id="KW-0574">Periplasm</keyword>
<comment type="subcellular location">
    <subcellularLocation>
        <location evidence="1 4">Periplasm</location>
    </subcellularLocation>
</comment>
<gene>
    <name evidence="6" type="primary">flgA</name>
    <name evidence="6" type="ORF">EC580_08560</name>
</gene>
<evidence type="ECO:0000313" key="6">
    <source>
        <dbReference type="EMBL" id="RNF61086.1"/>
    </source>
</evidence>
<feature type="domain" description="SAF" evidence="5">
    <location>
        <begin position="106"/>
        <end position="168"/>
    </location>
</feature>
<accession>A0A3M8QXT9</accession>
<evidence type="ECO:0000256" key="1">
    <source>
        <dbReference type="ARBA" id="ARBA00004418"/>
    </source>
</evidence>
<evidence type="ECO:0000256" key="4">
    <source>
        <dbReference type="RuleBase" id="RU362063"/>
    </source>
</evidence>
<protein>
    <recommendedName>
        <fullName evidence="4">Flagella basal body P-ring formation protein FlgA</fullName>
    </recommendedName>
</protein>
<dbReference type="PANTHER" id="PTHR36307">
    <property type="entry name" value="FLAGELLA BASAL BODY P-RING FORMATION PROTEIN FLGA"/>
    <property type="match status" value="1"/>
</dbReference>
<keyword evidence="6" id="KW-0969">Cilium</keyword>
<dbReference type="AlphaFoldDB" id="A0A3M8QXT9"/>
<dbReference type="Pfam" id="PF13144">
    <property type="entry name" value="ChapFlgA"/>
    <property type="match status" value="1"/>
</dbReference>
<dbReference type="Pfam" id="PF17656">
    <property type="entry name" value="ChapFlgA_N"/>
    <property type="match status" value="1"/>
</dbReference>
<evidence type="ECO:0000256" key="3">
    <source>
        <dbReference type="ARBA" id="ARBA00022764"/>
    </source>
</evidence>
<sequence length="231" mass="23790">MAASLTAGLGIMLTITLAQADGSWENPEQIRGAVAAFVKAHLPGNAAQAHVAVQGPAPGLRFPACRQMRMGFFGYSNPYGNQTVAVTCTTPSAWTIYIPVQLVMNQAVVVAARPLGAGTLLAADDLSIIRRNASNLAGSAVVDPQLAVGQVLRFGVAAGQPILASMLDAPEVVHAGQEITLIAEGDGVRISTIAKAMENGRPGQTILVRNSSSGKVIRGTVDQAGAVLVPF</sequence>
<feature type="signal peptide" evidence="4">
    <location>
        <begin position="1"/>
        <end position="20"/>
    </location>
</feature>
<keyword evidence="6" id="KW-0966">Cell projection</keyword>
<keyword evidence="4" id="KW-1005">Bacterial flagellum biogenesis</keyword>
<evidence type="ECO:0000256" key="2">
    <source>
        <dbReference type="ARBA" id="ARBA00022729"/>
    </source>
</evidence>
<dbReference type="Gene3D" id="2.30.30.760">
    <property type="match status" value="1"/>
</dbReference>